<dbReference type="AlphaFoldDB" id="A0A1G2QC89"/>
<dbReference type="PROSITE" id="PS50164">
    <property type="entry name" value="GIY_YIG"/>
    <property type="match status" value="1"/>
</dbReference>
<dbReference type="CDD" id="cd10449">
    <property type="entry name" value="GIY-YIG_SLX1_like"/>
    <property type="match status" value="1"/>
</dbReference>
<dbReference type="PANTHER" id="PTHR34477:SF1">
    <property type="entry name" value="UPF0213 PROTEIN YHBQ"/>
    <property type="match status" value="1"/>
</dbReference>
<dbReference type="Pfam" id="PF01541">
    <property type="entry name" value="GIY-YIG"/>
    <property type="match status" value="1"/>
</dbReference>
<dbReference type="SUPFAM" id="SSF82771">
    <property type="entry name" value="GIY-YIG endonuclease"/>
    <property type="match status" value="1"/>
</dbReference>
<dbReference type="EMBL" id="MHTE01000002">
    <property type="protein sequence ID" value="OHA57591.1"/>
    <property type="molecule type" value="Genomic_DNA"/>
</dbReference>
<dbReference type="Gene3D" id="3.40.1440.10">
    <property type="entry name" value="GIY-YIG endonuclease"/>
    <property type="match status" value="1"/>
</dbReference>
<proteinExistence type="inferred from homology"/>
<dbReference type="Proteomes" id="UP000178226">
    <property type="component" value="Unassembled WGS sequence"/>
</dbReference>
<feature type="non-terminal residue" evidence="3">
    <location>
        <position position="63"/>
    </location>
</feature>
<accession>A0A1G2QC89</accession>
<comment type="caution">
    <text evidence="3">The sequence shown here is derived from an EMBL/GenBank/DDBJ whole genome shotgun (WGS) entry which is preliminary data.</text>
</comment>
<evidence type="ECO:0000313" key="3">
    <source>
        <dbReference type="EMBL" id="OHA57591.1"/>
    </source>
</evidence>
<dbReference type="InterPro" id="IPR050190">
    <property type="entry name" value="UPF0213_domain"/>
</dbReference>
<gene>
    <name evidence="3" type="ORF">A2441_01860</name>
</gene>
<name>A0A1G2QC89_9BACT</name>
<evidence type="ECO:0000313" key="4">
    <source>
        <dbReference type="Proteomes" id="UP000178226"/>
    </source>
</evidence>
<evidence type="ECO:0000259" key="2">
    <source>
        <dbReference type="PROSITE" id="PS50164"/>
    </source>
</evidence>
<sequence>MHYVYILKSKKNGKLYKGYTNDLKRRLKEHKVGKSVFTKQNGPWELIYYEAFEKKEDARREEE</sequence>
<comment type="similarity">
    <text evidence="1">Belongs to the UPF0213 family.</text>
</comment>
<dbReference type="InterPro" id="IPR035901">
    <property type="entry name" value="GIY-YIG_endonuc_sf"/>
</dbReference>
<protein>
    <recommendedName>
        <fullName evidence="2">GIY-YIG domain-containing protein</fullName>
    </recommendedName>
</protein>
<dbReference type="PANTHER" id="PTHR34477">
    <property type="entry name" value="UPF0213 PROTEIN YHBQ"/>
    <property type="match status" value="1"/>
</dbReference>
<organism evidence="3 4">
    <name type="scientific">Candidatus Veblenbacteria bacterium RIFOXYC2_FULL_42_11</name>
    <dbReference type="NCBI Taxonomy" id="1802428"/>
    <lineage>
        <taxon>Bacteria</taxon>
        <taxon>Candidatus Vebleniibacteriota</taxon>
    </lineage>
</organism>
<dbReference type="InterPro" id="IPR000305">
    <property type="entry name" value="GIY-YIG_endonuc"/>
</dbReference>
<reference evidence="3 4" key="1">
    <citation type="journal article" date="2016" name="Nat. Commun.">
        <title>Thousands of microbial genomes shed light on interconnected biogeochemical processes in an aquifer system.</title>
        <authorList>
            <person name="Anantharaman K."/>
            <person name="Brown C.T."/>
            <person name="Hug L.A."/>
            <person name="Sharon I."/>
            <person name="Castelle C.J."/>
            <person name="Probst A.J."/>
            <person name="Thomas B.C."/>
            <person name="Singh A."/>
            <person name="Wilkins M.J."/>
            <person name="Karaoz U."/>
            <person name="Brodie E.L."/>
            <person name="Williams K.H."/>
            <person name="Hubbard S.S."/>
            <person name="Banfield J.F."/>
        </authorList>
    </citation>
    <scope>NUCLEOTIDE SEQUENCE [LARGE SCALE GENOMIC DNA]</scope>
</reference>
<feature type="domain" description="GIY-YIG" evidence="2">
    <location>
        <begin position="1"/>
        <end position="63"/>
    </location>
</feature>
<evidence type="ECO:0000256" key="1">
    <source>
        <dbReference type="ARBA" id="ARBA00007435"/>
    </source>
</evidence>